<keyword evidence="4" id="KW-0067">ATP-binding</keyword>
<feature type="region of interest" description="Disordered" evidence="7">
    <location>
        <begin position="161"/>
        <end position="199"/>
    </location>
</feature>
<dbReference type="OrthoDB" id="10479031at2759"/>
<evidence type="ECO:0000313" key="9">
    <source>
        <dbReference type="EMBL" id="CAD5232063.1"/>
    </source>
</evidence>
<comment type="caution">
    <text evidence="9">The sequence shown here is derived from an EMBL/GenBank/DDBJ whole genome shotgun (WGS) entry which is preliminary data.</text>
</comment>
<dbReference type="GO" id="GO:0008568">
    <property type="term" value="F:microtubule severing ATPase activity"/>
    <property type="evidence" value="ECO:0007669"/>
    <property type="project" value="UniProtKB-EC"/>
</dbReference>
<evidence type="ECO:0000313" key="10">
    <source>
        <dbReference type="Proteomes" id="UP000659654"/>
    </source>
</evidence>
<dbReference type="SUPFAM" id="SSF52540">
    <property type="entry name" value="P-loop containing nucleoside triphosphate hydrolases"/>
    <property type="match status" value="1"/>
</dbReference>
<keyword evidence="3" id="KW-0547">Nucleotide-binding</keyword>
<dbReference type="Gene3D" id="1.10.8.60">
    <property type="match status" value="1"/>
</dbReference>
<protein>
    <recommendedName>
        <fullName evidence="6">microtubule-severing ATPase</fullName>
        <ecNumber evidence="6">5.6.1.1</ecNumber>
    </recommendedName>
</protein>
<evidence type="ECO:0000256" key="6">
    <source>
        <dbReference type="ARBA" id="ARBA00038871"/>
    </source>
</evidence>
<feature type="domain" description="AAA+ ATPase" evidence="8">
    <location>
        <begin position="596"/>
        <end position="732"/>
    </location>
</feature>
<dbReference type="SMART" id="SM00382">
    <property type="entry name" value="AAA"/>
    <property type="match status" value="1"/>
</dbReference>
<evidence type="ECO:0000256" key="3">
    <source>
        <dbReference type="ARBA" id="ARBA00022741"/>
    </source>
</evidence>
<dbReference type="InterPro" id="IPR015943">
    <property type="entry name" value="WD40/YVTN_repeat-like_dom_sf"/>
</dbReference>
<dbReference type="InterPro" id="IPR027417">
    <property type="entry name" value="P-loop_NTPase"/>
</dbReference>
<dbReference type="FunFam" id="1.10.8.60:FF:000022">
    <property type="entry name" value="Fidgetin like 1"/>
    <property type="match status" value="1"/>
</dbReference>
<dbReference type="PANTHER" id="PTHR23074:SF86">
    <property type="entry name" value="SPASTIN"/>
    <property type="match status" value="1"/>
</dbReference>
<evidence type="ECO:0000259" key="8">
    <source>
        <dbReference type="SMART" id="SM00382"/>
    </source>
</evidence>
<dbReference type="CDD" id="cd19509">
    <property type="entry name" value="RecA-like_VPS4-like"/>
    <property type="match status" value="1"/>
</dbReference>
<organism evidence="9 10">
    <name type="scientific">Bursaphelenchus xylophilus</name>
    <name type="common">Pinewood nematode worm</name>
    <name type="synonym">Aphelenchoides xylophilus</name>
    <dbReference type="NCBI Taxonomy" id="6326"/>
    <lineage>
        <taxon>Eukaryota</taxon>
        <taxon>Metazoa</taxon>
        <taxon>Ecdysozoa</taxon>
        <taxon>Nematoda</taxon>
        <taxon>Chromadorea</taxon>
        <taxon>Rhabditida</taxon>
        <taxon>Tylenchina</taxon>
        <taxon>Tylenchomorpha</taxon>
        <taxon>Aphelenchoidea</taxon>
        <taxon>Aphelenchoididae</taxon>
        <taxon>Bursaphelenchus</taxon>
    </lineage>
</organism>
<dbReference type="SUPFAM" id="SSF101908">
    <property type="entry name" value="Putative isomerase YbhE"/>
    <property type="match status" value="1"/>
</dbReference>
<dbReference type="EMBL" id="CAJFDI010000005">
    <property type="protein sequence ID" value="CAD5232063.1"/>
    <property type="molecule type" value="Genomic_DNA"/>
</dbReference>
<dbReference type="EC" id="5.6.1.1" evidence="6"/>
<dbReference type="FunFam" id="3.40.50.300:FF:001054">
    <property type="entry name" value="ATPase, AAA family, putative"/>
    <property type="match status" value="1"/>
</dbReference>
<evidence type="ECO:0000256" key="1">
    <source>
        <dbReference type="ARBA" id="ARBA00004496"/>
    </source>
</evidence>
<comment type="catalytic activity">
    <reaction evidence="5">
        <text>n ATP + n H2O + a microtubule = n ADP + n phosphate + (n+1) alpha/beta tubulin heterodimers.</text>
        <dbReference type="EC" id="5.6.1.1"/>
    </reaction>
</comment>
<sequence>MDFYDLPFVKRTASNAFIYRFVAPLKSNSPLVSVTRFSKYSDINNVWLGVGTEFGEIAFYPADEFLNYFDYLPRVKLTEHAITDLYFMNNHETVIALSMLGDVFVVNMSRGAIEKKISSEDGNHTAFAGQSNDPYCYVIAEKNTGGLKYMDMRKPNNMAVASAQPRSVLTPRRGNLATPKRGQAKSPRRPGTPTTPTSKFRGQYNQVIAAATCIKHVDDRIFAVGYTKAEKGIQLWDLRYVKTDAPCCTFQVPPKYRSNFGVASLNLKSDHSTLLALCTDGDVRKYDISMGLCSSNGKMVNEPLRTYSGAIRGDFQVEFGVSPISDHMICGTDEGAGIWDMGERSRSFPKFGLKYVSSQMASCDWSENGRYIVGMTNSAIDSMFVLYDNDSKESESIQTGSPEGFNYNFDKDDTVKKYYERTDKATRMTAKRQAKQNSEVIYLEEYSKKNNNRRSGQQSMDDFLTNPKRKKESPKKLPATDGFVMASGASQIVREVKRVVSTETAVIKPIRRELERSDYVNCYQNKDIPAEKRQKVGDDNPDSQSELQAAILSTIVDTTGVTLNDIVGNEDAKRALEESVILPTLNPLLFTGLREPCKGILLFGPPGNGKTMLAKAVASESKCTFFNISAATIMSKWVGEGERLMQTLFNVARANQPSIIFIDEVDSLLCQRTEKEDGVTRRVKTEFLLQFDGCTSSSSERILVLGATNRPQELDDGVLRRFPRRIYIDLPGQEARANLILDIFTKTKTQFALDEDEIREISNLCDGYSFSDLTALCKEAAMAPLRSLSREQLKNYTGSQLPPVSFEDLKSAITVIKASTNPQNTLRMKEFATKFGQAAI</sequence>
<dbReference type="InterPro" id="IPR003593">
    <property type="entry name" value="AAA+_ATPase"/>
</dbReference>
<dbReference type="SMR" id="A0A7I8XFX5"/>
<keyword evidence="10" id="KW-1185">Reference proteome</keyword>
<dbReference type="InterPro" id="IPR041569">
    <property type="entry name" value="AAA_lid_3"/>
</dbReference>
<dbReference type="Gene3D" id="2.130.10.10">
    <property type="entry name" value="YVTN repeat-like/Quinoprotein amine dehydrogenase"/>
    <property type="match status" value="1"/>
</dbReference>
<gene>
    <name evidence="9" type="ORF">BXYJ_LOCUS12154</name>
</gene>
<dbReference type="Gene3D" id="3.40.50.300">
    <property type="entry name" value="P-loop containing nucleotide triphosphate hydrolases"/>
    <property type="match status" value="1"/>
</dbReference>
<dbReference type="Proteomes" id="UP000582659">
    <property type="component" value="Unassembled WGS sequence"/>
</dbReference>
<dbReference type="GO" id="GO:0015630">
    <property type="term" value="C:microtubule cytoskeleton"/>
    <property type="evidence" value="ECO:0007669"/>
    <property type="project" value="TreeGrafter"/>
</dbReference>
<dbReference type="Proteomes" id="UP000659654">
    <property type="component" value="Unassembled WGS sequence"/>
</dbReference>
<feature type="region of interest" description="Disordered" evidence="7">
    <location>
        <begin position="446"/>
        <end position="481"/>
    </location>
</feature>
<dbReference type="PANTHER" id="PTHR23074">
    <property type="entry name" value="AAA DOMAIN-CONTAINING"/>
    <property type="match status" value="1"/>
</dbReference>
<comment type="subcellular location">
    <subcellularLocation>
        <location evidence="1">Cytoplasm</location>
    </subcellularLocation>
</comment>
<dbReference type="Pfam" id="PF17862">
    <property type="entry name" value="AAA_lid_3"/>
    <property type="match status" value="1"/>
</dbReference>
<dbReference type="EMBL" id="CAJFCV020000005">
    <property type="protein sequence ID" value="CAG9123915.1"/>
    <property type="molecule type" value="Genomic_DNA"/>
</dbReference>
<evidence type="ECO:0000256" key="7">
    <source>
        <dbReference type="SAM" id="MobiDB-lite"/>
    </source>
</evidence>
<evidence type="ECO:0000256" key="2">
    <source>
        <dbReference type="ARBA" id="ARBA00022490"/>
    </source>
</evidence>
<dbReference type="Pfam" id="PF00004">
    <property type="entry name" value="AAA"/>
    <property type="match status" value="1"/>
</dbReference>
<keyword evidence="2" id="KW-0963">Cytoplasm</keyword>
<dbReference type="GO" id="GO:0016887">
    <property type="term" value="F:ATP hydrolysis activity"/>
    <property type="evidence" value="ECO:0007669"/>
    <property type="project" value="InterPro"/>
</dbReference>
<proteinExistence type="predicted"/>
<dbReference type="GO" id="GO:0005524">
    <property type="term" value="F:ATP binding"/>
    <property type="evidence" value="ECO:0007669"/>
    <property type="project" value="UniProtKB-KW"/>
</dbReference>
<dbReference type="GO" id="GO:0005737">
    <property type="term" value="C:cytoplasm"/>
    <property type="evidence" value="ECO:0007669"/>
    <property type="project" value="UniProtKB-SubCell"/>
</dbReference>
<dbReference type="InterPro" id="IPR050304">
    <property type="entry name" value="MT-severing_AAA_ATPase"/>
</dbReference>
<evidence type="ECO:0000256" key="5">
    <source>
        <dbReference type="ARBA" id="ARBA00036378"/>
    </source>
</evidence>
<dbReference type="InterPro" id="IPR003959">
    <property type="entry name" value="ATPase_AAA_core"/>
</dbReference>
<evidence type="ECO:0000256" key="4">
    <source>
        <dbReference type="ARBA" id="ARBA00022840"/>
    </source>
</evidence>
<dbReference type="AlphaFoldDB" id="A0A7I8XFX5"/>
<reference evidence="9" key="1">
    <citation type="submission" date="2020-09" db="EMBL/GenBank/DDBJ databases">
        <authorList>
            <person name="Kikuchi T."/>
        </authorList>
    </citation>
    <scope>NUCLEOTIDE SEQUENCE</scope>
    <source>
        <strain evidence="9">Ka4C1</strain>
    </source>
</reference>
<accession>A0A7I8XFX5</accession>
<name>A0A7I8XFX5_BURXY</name>